<comment type="caution">
    <text evidence="1">The sequence shown here is derived from an EMBL/GenBank/DDBJ whole genome shotgun (WGS) entry which is preliminary data.</text>
</comment>
<dbReference type="PANTHER" id="PTHR28271">
    <property type="entry name" value="54S RIBOSOMAL PROTEIN L31, MITOCHONDRIAL"/>
    <property type="match status" value="1"/>
</dbReference>
<keyword evidence="2" id="KW-1185">Reference proteome</keyword>
<sequence>MFGAFRATIIAYGGLLWKMPAEMNKTRKANVRKRLKAVDKVIAVVAESGVKCKALTLALQLPKESEMKPRDKYTVFSKKHKGYRKDWIWILLRWAKTQYTLFLINRVQIH</sequence>
<dbReference type="PANTHER" id="PTHR28271:SF1">
    <property type="entry name" value="LARGE RIBOSOMAL SUBUNIT PROTEIN ML60"/>
    <property type="match status" value="1"/>
</dbReference>
<accession>A0A8H3X675</accession>
<organism evidence="1 2">
    <name type="scientific">Gigaspora margarita</name>
    <dbReference type="NCBI Taxonomy" id="4874"/>
    <lineage>
        <taxon>Eukaryota</taxon>
        <taxon>Fungi</taxon>
        <taxon>Fungi incertae sedis</taxon>
        <taxon>Mucoromycota</taxon>
        <taxon>Glomeromycotina</taxon>
        <taxon>Glomeromycetes</taxon>
        <taxon>Diversisporales</taxon>
        <taxon>Gigasporaceae</taxon>
        <taxon>Gigaspora</taxon>
    </lineage>
</organism>
<name>A0A8H3X675_GIGMA</name>
<dbReference type="AlphaFoldDB" id="A0A8H3X675"/>
<reference evidence="1 2" key="1">
    <citation type="journal article" date="2019" name="Environ. Microbiol.">
        <title>At the nexus of three kingdoms: the genome of the mycorrhizal fungus Gigaspora margarita provides insights into plant, endobacterial and fungal interactions.</title>
        <authorList>
            <person name="Venice F."/>
            <person name="Ghignone S."/>
            <person name="Salvioli di Fossalunga A."/>
            <person name="Amselem J."/>
            <person name="Novero M."/>
            <person name="Xianan X."/>
            <person name="Sedzielewska Toro K."/>
            <person name="Morin E."/>
            <person name="Lipzen A."/>
            <person name="Grigoriev I.V."/>
            <person name="Henrissat B."/>
            <person name="Martin F.M."/>
            <person name="Bonfante P."/>
        </authorList>
    </citation>
    <scope>NUCLEOTIDE SEQUENCE [LARGE SCALE GENOMIC DNA]</scope>
    <source>
        <strain evidence="1 2">BEG34</strain>
    </source>
</reference>
<dbReference type="GO" id="GO:0003735">
    <property type="term" value="F:structural constituent of ribosome"/>
    <property type="evidence" value="ECO:0007669"/>
    <property type="project" value="TreeGrafter"/>
</dbReference>
<dbReference type="Proteomes" id="UP000439903">
    <property type="component" value="Unassembled WGS sequence"/>
</dbReference>
<keyword evidence="1" id="KW-0689">Ribosomal protein</keyword>
<dbReference type="OrthoDB" id="2332379at2759"/>
<gene>
    <name evidence="1" type="ORF">F8M41_007881</name>
</gene>
<proteinExistence type="predicted"/>
<evidence type="ECO:0000313" key="2">
    <source>
        <dbReference type="Proteomes" id="UP000439903"/>
    </source>
</evidence>
<dbReference type="GO" id="GO:0005762">
    <property type="term" value="C:mitochondrial large ribosomal subunit"/>
    <property type="evidence" value="ECO:0007669"/>
    <property type="project" value="TreeGrafter"/>
</dbReference>
<keyword evidence="1" id="KW-0687">Ribonucleoprotein</keyword>
<dbReference type="InterPro" id="IPR016340">
    <property type="entry name" value="Ribosomal_mL60"/>
</dbReference>
<protein>
    <submittedName>
        <fullName evidence="1">Mitochondrial ribosomal protein L31</fullName>
    </submittedName>
</protein>
<evidence type="ECO:0000313" key="1">
    <source>
        <dbReference type="EMBL" id="KAF0412666.1"/>
    </source>
</evidence>
<dbReference type="EMBL" id="WTPW01001810">
    <property type="protein sequence ID" value="KAF0412666.1"/>
    <property type="molecule type" value="Genomic_DNA"/>
</dbReference>
<dbReference type="Pfam" id="PF09784">
    <property type="entry name" value="L31"/>
    <property type="match status" value="1"/>
</dbReference>